<evidence type="ECO:0008006" key="3">
    <source>
        <dbReference type="Google" id="ProtNLM"/>
    </source>
</evidence>
<dbReference type="EMBL" id="AAWS01000055">
    <property type="protein sequence ID" value="EAY25071.1"/>
    <property type="molecule type" value="Genomic_DNA"/>
</dbReference>
<name>A1ZWZ1_MICM2</name>
<dbReference type="RefSeq" id="WP_002703519.1">
    <property type="nucleotide sequence ID" value="NZ_AAWS01000055.1"/>
</dbReference>
<sequence>MKIPRIKGLIDRRILINYQIAPEVLRRYLPPPFTPKLVKGKGIAGICLIRLKEIRPKGLPKAIGIGSENGAHRIAVEWTENGKRKEGVYIPRRDTSSRLNSLAGGRVFPGVHHLANFTVNEGNGNYEVAFVSDDDTSLSIKAKKTEQWNTQSVFDDLSCVSDFFEQGSVGYSPEHKAGSYDGLELKAYNWKVSLLEVAEVHSSFFENEAVFPQGSVVFDNALLMHDIDHEWIGLPKVKAPNNLTKG</sequence>
<organism evidence="1 2">
    <name type="scientific">Microscilla marina ATCC 23134</name>
    <dbReference type="NCBI Taxonomy" id="313606"/>
    <lineage>
        <taxon>Bacteria</taxon>
        <taxon>Pseudomonadati</taxon>
        <taxon>Bacteroidota</taxon>
        <taxon>Cytophagia</taxon>
        <taxon>Cytophagales</taxon>
        <taxon>Microscillaceae</taxon>
        <taxon>Microscilla</taxon>
    </lineage>
</organism>
<dbReference type="Proteomes" id="UP000004095">
    <property type="component" value="Unassembled WGS sequence"/>
</dbReference>
<keyword evidence="2" id="KW-1185">Reference proteome</keyword>
<gene>
    <name evidence="1" type="ORF">M23134_06059</name>
</gene>
<evidence type="ECO:0000313" key="2">
    <source>
        <dbReference type="Proteomes" id="UP000004095"/>
    </source>
</evidence>
<proteinExistence type="predicted"/>
<dbReference type="AlphaFoldDB" id="A1ZWZ1"/>
<dbReference type="OrthoDB" id="5492672at2"/>
<comment type="caution">
    <text evidence="1">The sequence shown here is derived from an EMBL/GenBank/DDBJ whole genome shotgun (WGS) entry which is preliminary data.</text>
</comment>
<evidence type="ECO:0000313" key="1">
    <source>
        <dbReference type="EMBL" id="EAY25071.1"/>
    </source>
</evidence>
<dbReference type="InterPro" id="IPR018644">
    <property type="entry name" value="DUF2071"/>
</dbReference>
<reference evidence="1 2" key="1">
    <citation type="submission" date="2007-01" db="EMBL/GenBank/DDBJ databases">
        <authorList>
            <person name="Haygood M."/>
            <person name="Podell S."/>
            <person name="Anderson C."/>
            <person name="Hopkinson B."/>
            <person name="Roe K."/>
            <person name="Barbeau K."/>
            <person name="Gaasterland T."/>
            <person name="Ferriera S."/>
            <person name="Johnson J."/>
            <person name="Kravitz S."/>
            <person name="Beeson K."/>
            <person name="Sutton G."/>
            <person name="Rogers Y.-H."/>
            <person name="Friedman R."/>
            <person name="Frazier M."/>
            <person name="Venter J.C."/>
        </authorList>
    </citation>
    <scope>NUCLEOTIDE SEQUENCE [LARGE SCALE GENOMIC DNA]</scope>
    <source>
        <strain evidence="1 2">ATCC 23134</strain>
    </source>
</reference>
<accession>A1ZWZ1</accession>
<dbReference type="eggNOG" id="COG3361">
    <property type="taxonomic scope" value="Bacteria"/>
</dbReference>
<protein>
    <recommendedName>
        <fullName evidence="3">DUF2071 domain-containing protein</fullName>
    </recommendedName>
</protein>
<dbReference type="Pfam" id="PF09844">
    <property type="entry name" value="DUF2071"/>
    <property type="match status" value="1"/>
</dbReference>